<dbReference type="Proteomes" id="UP000238642">
    <property type="component" value="Unassembled WGS sequence"/>
</dbReference>
<keyword evidence="1" id="KW-0560">Oxidoreductase</keyword>
<dbReference type="PANTHER" id="PTHR47307:SF1">
    <property type="entry name" value="GLUTATHIONE-REGULATED POTASSIUM-EFFLUX SYSTEM ANCILLARY PROTEIN KEFG"/>
    <property type="match status" value="1"/>
</dbReference>
<accession>A0A2S9JVB2</accession>
<keyword evidence="4" id="KW-1185">Reference proteome</keyword>
<protein>
    <submittedName>
        <fullName evidence="3">General stress protein</fullName>
    </submittedName>
</protein>
<evidence type="ECO:0000313" key="3">
    <source>
        <dbReference type="EMBL" id="PRD57071.1"/>
    </source>
</evidence>
<sequence length="181" mass="21490">MALIILAHPNFDQSFANKTIIEELQKSNLELEIRNLYNLYPDFNIDIKAEQEALLRHQTIVFQYPFYWLNITPMLKQWFDLVFEYQFAYGSKGDKLKGKDFLPSFTVGSPEEAYRPLGKHHFRIYEFCKNMEQLAYYSQMNYIDPIYFHGTSLNVGYTVDDVRNRAKDHANRLIVKLEEVL</sequence>
<evidence type="ECO:0000256" key="1">
    <source>
        <dbReference type="ARBA" id="ARBA00023002"/>
    </source>
</evidence>
<dbReference type="GO" id="GO:0010181">
    <property type="term" value="F:FMN binding"/>
    <property type="evidence" value="ECO:0007669"/>
    <property type="project" value="TreeGrafter"/>
</dbReference>
<dbReference type="AlphaFoldDB" id="A0A2S9JVB2"/>
<comment type="caution">
    <text evidence="3">The sequence shown here is derived from an EMBL/GenBank/DDBJ whole genome shotgun (WGS) entry which is preliminary data.</text>
</comment>
<dbReference type="GO" id="GO:0009055">
    <property type="term" value="F:electron transfer activity"/>
    <property type="evidence" value="ECO:0007669"/>
    <property type="project" value="TreeGrafter"/>
</dbReference>
<dbReference type="OrthoDB" id="652200at2"/>
<gene>
    <name evidence="3" type="ORF">C5749_07660</name>
</gene>
<proteinExistence type="predicted"/>
<dbReference type="Gene3D" id="3.40.50.360">
    <property type="match status" value="1"/>
</dbReference>
<feature type="domain" description="Flavodoxin-like fold" evidence="2">
    <location>
        <begin position="3"/>
        <end position="168"/>
    </location>
</feature>
<dbReference type="InterPro" id="IPR046980">
    <property type="entry name" value="KefG/KefF"/>
</dbReference>
<dbReference type="Pfam" id="PF02525">
    <property type="entry name" value="Flavodoxin_2"/>
    <property type="match status" value="1"/>
</dbReference>
<dbReference type="RefSeq" id="WP_105724509.1">
    <property type="nucleotide sequence ID" value="NZ_PVBS01000001.1"/>
</dbReference>
<reference evidence="3 4" key="1">
    <citation type="submission" date="2018-02" db="EMBL/GenBank/DDBJ databases">
        <title>The draft genome of Sphingobacterium gobiense H7.</title>
        <authorList>
            <person name="Li L."/>
            <person name="Liu L."/>
            <person name="Zhang X."/>
            <person name="Wang T."/>
            <person name="Liang L."/>
        </authorList>
    </citation>
    <scope>NUCLEOTIDE SEQUENCE [LARGE SCALE GENOMIC DNA]</scope>
    <source>
        <strain evidence="3 4">ACCC 05757</strain>
    </source>
</reference>
<dbReference type="InterPro" id="IPR029039">
    <property type="entry name" value="Flavoprotein-like_sf"/>
</dbReference>
<dbReference type="PANTHER" id="PTHR47307">
    <property type="entry name" value="GLUTATHIONE-REGULATED POTASSIUM-EFFLUX SYSTEM ANCILLARY PROTEIN KEFG"/>
    <property type="match status" value="1"/>
</dbReference>
<dbReference type="InterPro" id="IPR003680">
    <property type="entry name" value="Flavodoxin_fold"/>
</dbReference>
<dbReference type="GO" id="GO:0003955">
    <property type="term" value="F:NAD(P)H dehydrogenase (quinone) activity"/>
    <property type="evidence" value="ECO:0007669"/>
    <property type="project" value="TreeGrafter"/>
</dbReference>
<evidence type="ECO:0000259" key="2">
    <source>
        <dbReference type="Pfam" id="PF02525"/>
    </source>
</evidence>
<dbReference type="EMBL" id="PVBS01000001">
    <property type="protein sequence ID" value="PRD57071.1"/>
    <property type="molecule type" value="Genomic_DNA"/>
</dbReference>
<organism evidence="3 4">
    <name type="scientific">Sphingobacterium gobiense</name>
    <dbReference type="NCBI Taxonomy" id="1382456"/>
    <lineage>
        <taxon>Bacteria</taxon>
        <taxon>Pseudomonadati</taxon>
        <taxon>Bacteroidota</taxon>
        <taxon>Sphingobacteriia</taxon>
        <taxon>Sphingobacteriales</taxon>
        <taxon>Sphingobacteriaceae</taxon>
        <taxon>Sphingobacterium</taxon>
    </lineage>
</organism>
<name>A0A2S9JVB2_9SPHI</name>
<dbReference type="SUPFAM" id="SSF52218">
    <property type="entry name" value="Flavoproteins"/>
    <property type="match status" value="1"/>
</dbReference>
<evidence type="ECO:0000313" key="4">
    <source>
        <dbReference type="Proteomes" id="UP000238642"/>
    </source>
</evidence>